<comment type="caution">
    <text evidence="1">The sequence shown here is derived from an EMBL/GenBank/DDBJ whole genome shotgun (WGS) entry which is preliminary data.</text>
</comment>
<keyword evidence="2" id="KW-1185">Reference proteome</keyword>
<organism evidence="1 2">
    <name type="scientific">Variovorax humicola</name>
    <dbReference type="NCBI Taxonomy" id="1769758"/>
    <lineage>
        <taxon>Bacteria</taxon>
        <taxon>Pseudomonadati</taxon>
        <taxon>Pseudomonadota</taxon>
        <taxon>Betaproteobacteria</taxon>
        <taxon>Burkholderiales</taxon>
        <taxon>Comamonadaceae</taxon>
        <taxon>Variovorax</taxon>
    </lineage>
</organism>
<sequence>MSKFACRCGYVMNLSNGAPSFEFALVPESRIEQIADKLDEPEHLDSDAFYGLVDEVRTTVYRCPSCGRIHVDGGNGLLNSFVPESLV</sequence>
<reference evidence="1 2" key="1">
    <citation type="submission" date="2024-03" db="EMBL/GenBank/DDBJ databases">
        <title>Novel species of the genus Variovorax.</title>
        <authorList>
            <person name="Liu Q."/>
            <person name="Xin Y.-H."/>
        </authorList>
    </citation>
    <scope>NUCLEOTIDE SEQUENCE [LARGE SCALE GENOMIC DNA]</scope>
    <source>
        <strain evidence="1 2">KACC 18501</strain>
    </source>
</reference>
<dbReference type="Proteomes" id="UP001363010">
    <property type="component" value="Unassembled WGS sequence"/>
</dbReference>
<dbReference type="EMBL" id="JBBKZV010000031">
    <property type="protein sequence ID" value="MEJ8826282.1"/>
    <property type="molecule type" value="Genomic_DNA"/>
</dbReference>
<dbReference type="RefSeq" id="WP_340367319.1">
    <property type="nucleotide sequence ID" value="NZ_JBBKZV010000031.1"/>
</dbReference>
<protein>
    <submittedName>
        <fullName evidence="1">Uncharacterized protein</fullName>
    </submittedName>
</protein>
<evidence type="ECO:0000313" key="1">
    <source>
        <dbReference type="EMBL" id="MEJ8826282.1"/>
    </source>
</evidence>
<evidence type="ECO:0000313" key="2">
    <source>
        <dbReference type="Proteomes" id="UP001363010"/>
    </source>
</evidence>
<name>A0ABU8WA57_9BURK</name>
<accession>A0ABU8WA57</accession>
<proteinExistence type="predicted"/>
<gene>
    <name evidence="1" type="ORF">WKW80_30385</name>
</gene>